<dbReference type="Gene3D" id="2.20.25.80">
    <property type="entry name" value="WRKY domain"/>
    <property type="match status" value="1"/>
</dbReference>
<keyword evidence="2" id="KW-0805">Transcription regulation</keyword>
<dbReference type="GO" id="GO:0043565">
    <property type="term" value="F:sequence-specific DNA binding"/>
    <property type="evidence" value="ECO:0007669"/>
    <property type="project" value="InterPro"/>
</dbReference>
<evidence type="ECO:0000256" key="4">
    <source>
        <dbReference type="ARBA" id="ARBA00023163"/>
    </source>
</evidence>
<reference evidence="8 9" key="1">
    <citation type="submission" date="2021-09" db="EMBL/GenBank/DDBJ databases">
        <title>Genomic insights and catalytic innovation underlie evolution of tropane alkaloids biosynthesis.</title>
        <authorList>
            <person name="Wang Y.-J."/>
            <person name="Tian T."/>
            <person name="Huang J.-P."/>
            <person name="Huang S.-X."/>
        </authorList>
    </citation>
    <scope>NUCLEOTIDE SEQUENCE [LARGE SCALE GENOMIC DNA]</scope>
    <source>
        <strain evidence="8">KIB-2018</strain>
        <tissue evidence="8">Leaf</tissue>
    </source>
</reference>
<dbReference type="InterPro" id="IPR036576">
    <property type="entry name" value="WRKY_dom_sf"/>
</dbReference>
<evidence type="ECO:0000256" key="1">
    <source>
        <dbReference type="ARBA" id="ARBA00004123"/>
    </source>
</evidence>
<dbReference type="InterPro" id="IPR003657">
    <property type="entry name" value="WRKY_dom"/>
</dbReference>
<dbReference type="PROSITE" id="PS50811">
    <property type="entry name" value="WRKY"/>
    <property type="match status" value="1"/>
</dbReference>
<accession>A0AAV8U964</accession>
<dbReference type="PANTHER" id="PTHR31221:SF334">
    <property type="entry name" value="WRKY TRANSCRIPTION FACTOR 57-RELATED"/>
    <property type="match status" value="1"/>
</dbReference>
<evidence type="ECO:0000313" key="9">
    <source>
        <dbReference type="Proteomes" id="UP001159364"/>
    </source>
</evidence>
<dbReference type="SMART" id="SM00774">
    <property type="entry name" value="WRKY"/>
    <property type="match status" value="1"/>
</dbReference>
<evidence type="ECO:0000256" key="5">
    <source>
        <dbReference type="ARBA" id="ARBA00023242"/>
    </source>
</evidence>
<dbReference type="SUPFAM" id="SSF118290">
    <property type="entry name" value="WRKY DNA-binding domain"/>
    <property type="match status" value="1"/>
</dbReference>
<sequence>MDGTHDPNFITHSSCPLGPDSEASVNYFLSGNRENRAPREFGWDLHAQQSTDLETMEEEDNDRRPDPLGLCRTGSGACDTSTSCQQSVSSSSSEGPPEKSTGSGGRIPKKPSKVKKKERLKRICQPRFAFMTKSEVDHLEDGYRWRKYGQKAVKNSPFPRGYYRCTNGKCTVKKRVERSSKDPTVVITTYEGQHCHHSIGFPRVGGIINHEVSPSNHLASQIPGEHNPGNVTQWQQARPVEAEPCTVSEAMPCRSPDEGLLGDVVHPGMRGR</sequence>
<dbReference type="FunFam" id="2.20.25.80:FF:000003">
    <property type="entry name" value="WRKY transcription factor 57"/>
    <property type="match status" value="1"/>
</dbReference>
<comment type="caution">
    <text evidence="8">The sequence shown here is derived from an EMBL/GenBank/DDBJ whole genome shotgun (WGS) entry which is preliminary data.</text>
</comment>
<dbReference type="Proteomes" id="UP001159364">
    <property type="component" value="Linkage Group LG01"/>
</dbReference>
<feature type="region of interest" description="Disordered" evidence="6">
    <location>
        <begin position="1"/>
        <end position="24"/>
    </location>
</feature>
<evidence type="ECO:0000313" key="8">
    <source>
        <dbReference type="EMBL" id="KAJ8774709.1"/>
    </source>
</evidence>
<name>A0AAV8U964_9ROSI</name>
<dbReference type="GO" id="GO:0003700">
    <property type="term" value="F:DNA-binding transcription factor activity"/>
    <property type="evidence" value="ECO:0007669"/>
    <property type="project" value="InterPro"/>
</dbReference>
<dbReference type="InterPro" id="IPR044810">
    <property type="entry name" value="WRKY_plant"/>
</dbReference>
<feature type="compositionally biased region" description="Low complexity" evidence="6">
    <location>
        <begin position="81"/>
        <end position="101"/>
    </location>
</feature>
<feature type="domain" description="WRKY" evidence="7">
    <location>
        <begin position="134"/>
        <end position="199"/>
    </location>
</feature>
<dbReference type="PANTHER" id="PTHR31221">
    <property type="entry name" value="WRKY TRANSCRIPTION FACTOR PROTEIN 1-RELATED"/>
    <property type="match status" value="1"/>
</dbReference>
<protein>
    <recommendedName>
        <fullName evidence="7">WRKY domain-containing protein</fullName>
    </recommendedName>
</protein>
<dbReference type="AlphaFoldDB" id="A0AAV8U964"/>
<evidence type="ECO:0000256" key="2">
    <source>
        <dbReference type="ARBA" id="ARBA00023015"/>
    </source>
</evidence>
<dbReference type="GO" id="GO:0005634">
    <property type="term" value="C:nucleus"/>
    <property type="evidence" value="ECO:0007669"/>
    <property type="project" value="UniProtKB-SubCell"/>
</dbReference>
<keyword evidence="3" id="KW-0238">DNA-binding</keyword>
<evidence type="ECO:0000256" key="6">
    <source>
        <dbReference type="SAM" id="MobiDB-lite"/>
    </source>
</evidence>
<feature type="compositionally biased region" description="Basic residues" evidence="6">
    <location>
        <begin position="107"/>
        <end position="118"/>
    </location>
</feature>
<keyword evidence="4" id="KW-0804">Transcription</keyword>
<dbReference type="EMBL" id="JAIWQS010000001">
    <property type="protein sequence ID" value="KAJ8774709.1"/>
    <property type="molecule type" value="Genomic_DNA"/>
</dbReference>
<keyword evidence="9" id="KW-1185">Reference proteome</keyword>
<proteinExistence type="predicted"/>
<feature type="region of interest" description="Disordered" evidence="6">
    <location>
        <begin position="36"/>
        <end position="118"/>
    </location>
</feature>
<comment type="subcellular location">
    <subcellularLocation>
        <location evidence="1">Nucleus</location>
    </subcellularLocation>
</comment>
<evidence type="ECO:0000259" key="7">
    <source>
        <dbReference type="PROSITE" id="PS50811"/>
    </source>
</evidence>
<keyword evidence="5" id="KW-0539">Nucleus</keyword>
<gene>
    <name evidence="8" type="ORF">K2173_017155</name>
</gene>
<organism evidence="8 9">
    <name type="scientific">Erythroxylum novogranatense</name>
    <dbReference type="NCBI Taxonomy" id="1862640"/>
    <lineage>
        <taxon>Eukaryota</taxon>
        <taxon>Viridiplantae</taxon>
        <taxon>Streptophyta</taxon>
        <taxon>Embryophyta</taxon>
        <taxon>Tracheophyta</taxon>
        <taxon>Spermatophyta</taxon>
        <taxon>Magnoliopsida</taxon>
        <taxon>eudicotyledons</taxon>
        <taxon>Gunneridae</taxon>
        <taxon>Pentapetalae</taxon>
        <taxon>rosids</taxon>
        <taxon>fabids</taxon>
        <taxon>Malpighiales</taxon>
        <taxon>Erythroxylaceae</taxon>
        <taxon>Erythroxylum</taxon>
    </lineage>
</organism>
<dbReference type="Pfam" id="PF03106">
    <property type="entry name" value="WRKY"/>
    <property type="match status" value="1"/>
</dbReference>
<evidence type="ECO:0000256" key="3">
    <source>
        <dbReference type="ARBA" id="ARBA00023125"/>
    </source>
</evidence>